<dbReference type="Proteomes" id="UP001732700">
    <property type="component" value="Chromosome 1C"/>
</dbReference>
<proteinExistence type="predicted"/>
<reference evidence="1" key="2">
    <citation type="submission" date="2025-09" db="UniProtKB">
        <authorList>
            <consortium name="EnsemblPlants"/>
        </authorList>
    </citation>
    <scope>IDENTIFICATION</scope>
</reference>
<evidence type="ECO:0000313" key="2">
    <source>
        <dbReference type="Proteomes" id="UP001732700"/>
    </source>
</evidence>
<name>A0ACD5TPN6_AVESA</name>
<reference evidence="1" key="1">
    <citation type="submission" date="2021-05" db="EMBL/GenBank/DDBJ databases">
        <authorList>
            <person name="Scholz U."/>
            <person name="Mascher M."/>
            <person name="Fiebig A."/>
        </authorList>
    </citation>
    <scope>NUCLEOTIDE SEQUENCE [LARGE SCALE GENOMIC DNA]</scope>
</reference>
<accession>A0ACD5TPN6</accession>
<sequence length="384" mass="42359">MDAGTFFSSKGRAARRSITSPAAGRRPPAAKGEGLVSLDRFMGRAPCCEKEGLRSGAWSPEEDQLLADYIAQHGHPNWRALPRLLRCGKSCRLRWINYLRPDIKRGNFTADEEDHIIRLHQSLGNRWSAIAAQLSGRTDNEIKNVWHTSRKKRVDEDRKSTTGRRRQKVRKEAKAKSATVNADVKHEQGMASPGRSSSGVTCSTVTVTESVWSAIAAQLPGRTDNEIKNVWHTSLKKRVDEDRKSTTGRRRQKVRKEAKAKSATVNADVKHEQGMASPGRSSSGVTCSTVTVTESVSALASSPAYNATMTSTSHGHELVKEVSSAVVIDGSFWSSTDLKEVMDPSALDTDLSLTTSSSWTRNEDMEFWLNILHEAGDMRDLAIL</sequence>
<protein>
    <submittedName>
        <fullName evidence="1">Uncharacterized protein</fullName>
    </submittedName>
</protein>
<dbReference type="EnsemblPlants" id="AVESA.00010b.r2.1CG0099440.1">
    <property type="protein sequence ID" value="AVESA.00010b.r2.1CG0099440.1.CDS"/>
    <property type="gene ID" value="AVESA.00010b.r2.1CG0099440"/>
</dbReference>
<organism evidence="1 2">
    <name type="scientific">Avena sativa</name>
    <name type="common">Oat</name>
    <dbReference type="NCBI Taxonomy" id="4498"/>
    <lineage>
        <taxon>Eukaryota</taxon>
        <taxon>Viridiplantae</taxon>
        <taxon>Streptophyta</taxon>
        <taxon>Embryophyta</taxon>
        <taxon>Tracheophyta</taxon>
        <taxon>Spermatophyta</taxon>
        <taxon>Magnoliopsida</taxon>
        <taxon>Liliopsida</taxon>
        <taxon>Poales</taxon>
        <taxon>Poaceae</taxon>
        <taxon>BOP clade</taxon>
        <taxon>Pooideae</taxon>
        <taxon>Poodae</taxon>
        <taxon>Poeae</taxon>
        <taxon>Poeae Chloroplast Group 1 (Aveneae type)</taxon>
        <taxon>Aveninae</taxon>
        <taxon>Avena</taxon>
    </lineage>
</organism>
<keyword evidence="2" id="KW-1185">Reference proteome</keyword>
<evidence type="ECO:0000313" key="1">
    <source>
        <dbReference type="EnsemblPlants" id="AVESA.00010b.r2.1CG0099440.1.CDS"/>
    </source>
</evidence>